<sequence>MDVKNLCDYLGWLYYQYLLITGIYVLEPWEKSIFNMVLFTMVAMVVYTSYVFVPIHVRLALEFFSGLCGEQPESTGSWARPPASHSVMQRDAGVSGSPRPRQGWSGEMLVCQGALVHVKGGAERCWCVREPSSTSRVERRDAGVSGSPRPRQGWSGEMLVSQGALVHVKGGAERCWYVREPSSTSRVERRDAGVSGSPRPRQGWSGEMLVCQGALVHVKGGAERCWYVREPSSTSRVERRDAGVSGSPRPRQGWSGEMLVCQGALVHVKGGAERCWYVREPLSACHFLAFIPPWISSELWYLAQGGFPCQHHCLLSRSLDPDSVYT</sequence>
<evidence type="ECO:0000256" key="10">
    <source>
        <dbReference type="ARBA" id="ARBA00038059"/>
    </source>
</evidence>
<evidence type="ECO:0000256" key="15">
    <source>
        <dbReference type="ARBA" id="ARBA00046416"/>
    </source>
</evidence>
<keyword evidence="7 17" id="KW-1133">Transmembrane helix</keyword>
<dbReference type="GO" id="GO:0007029">
    <property type="term" value="P:endoplasmic reticulum organization"/>
    <property type="evidence" value="ECO:0007669"/>
    <property type="project" value="TreeGrafter"/>
</dbReference>
<dbReference type="GO" id="GO:0004758">
    <property type="term" value="F:serine C-palmitoyltransferase activity"/>
    <property type="evidence" value="ECO:0007669"/>
    <property type="project" value="TreeGrafter"/>
</dbReference>
<evidence type="ECO:0000256" key="13">
    <source>
        <dbReference type="ARBA" id="ARBA00042334"/>
    </source>
</evidence>
<evidence type="ECO:0000256" key="3">
    <source>
        <dbReference type="ARBA" id="ARBA00004991"/>
    </source>
</evidence>
<keyword evidence="19" id="KW-1185">Reference proteome</keyword>
<evidence type="ECO:0000256" key="1">
    <source>
        <dbReference type="ARBA" id="ARBA00004477"/>
    </source>
</evidence>
<evidence type="ECO:0000256" key="8">
    <source>
        <dbReference type="ARBA" id="ARBA00023098"/>
    </source>
</evidence>
<dbReference type="EMBL" id="JAROKS010000021">
    <property type="protein sequence ID" value="KAK1790020.1"/>
    <property type="molecule type" value="Genomic_DNA"/>
</dbReference>
<dbReference type="PANTHER" id="PTHR28612:SF1">
    <property type="entry name" value="SERINE PALMITOYLTRANSFERASE SMALL SUBUNIT B"/>
    <property type="match status" value="1"/>
</dbReference>
<gene>
    <name evidence="18" type="ORF">P4O66_002221</name>
</gene>
<feature type="region of interest" description="Disordered" evidence="16">
    <location>
        <begin position="75"/>
        <end position="101"/>
    </location>
</feature>
<dbReference type="AlphaFoldDB" id="A0AAD9DP57"/>
<comment type="pathway">
    <text evidence="2">Lipid metabolism; sphingolipid metabolism.</text>
</comment>
<evidence type="ECO:0000313" key="18">
    <source>
        <dbReference type="EMBL" id="KAK1790020.1"/>
    </source>
</evidence>
<comment type="caution">
    <text evidence="18">The sequence shown here is derived from an EMBL/GenBank/DDBJ whole genome shotgun (WGS) entry which is preliminary data.</text>
</comment>
<proteinExistence type="inferred from homology"/>
<comment type="function">
    <text evidence="14">Component of the serine palmitoyltransferase multisubunit enzyme (SPT) that catalyzes the initial and rate-limiting step in sphingolipid biosynthesis by condensing L-serine and activated acyl-CoA (most commonly palmitoyl-CoA) to form long-chain bases. The SPT complex is composed of SPTLC1, SPTLC2 or SPTLC3 and SPTSSA or SPTSSB. Within this complex, the heterodimer consisting of SPTLC1 and SPTLC2/SPTLC3 forms the catalytic core. Within the SPT complex, SPTSSB stimulates the catalytic activity and plays a role in substrate specificity. SPT complexes with this subunit showing a preference for longer acyl-CoAs. The SPTLC1-SPTLC2-SPTSSB complex shows a strong preference for C18-CoA substrate, while the SPTLC1-SPTLC3-SPTSSB isozyme displays an ability to use a broader range of acyl-CoAs, without apparent preference.</text>
</comment>
<keyword evidence="9 17" id="KW-0472">Membrane</keyword>
<accession>A0AAD9DP57</accession>
<protein>
    <recommendedName>
        <fullName evidence="11">Serine palmitoyltransferase small subunit B</fullName>
    </recommendedName>
    <alternativeName>
        <fullName evidence="13">Protein ADMP</fullName>
    </alternativeName>
    <alternativeName>
        <fullName evidence="12">Small subunit of serine palmitoyltransferase B</fullName>
    </alternativeName>
</protein>
<keyword evidence="6" id="KW-0746">Sphingolipid metabolism</keyword>
<dbReference type="InterPro" id="IPR024512">
    <property type="entry name" value="Ser_palmitoyltrfase_ssu-like"/>
</dbReference>
<evidence type="ECO:0000256" key="4">
    <source>
        <dbReference type="ARBA" id="ARBA00022692"/>
    </source>
</evidence>
<comment type="subcellular location">
    <subcellularLocation>
        <location evidence="1">Endoplasmic reticulum membrane</location>
        <topology evidence="1">Multi-pass membrane protein</topology>
    </subcellularLocation>
</comment>
<dbReference type="PANTHER" id="PTHR28612">
    <property type="entry name" value="SERINE PALMITOYLTRANSFERASE SMALL SUBUNIT B"/>
    <property type="match status" value="1"/>
</dbReference>
<evidence type="ECO:0000256" key="6">
    <source>
        <dbReference type="ARBA" id="ARBA00022919"/>
    </source>
</evidence>
<dbReference type="GO" id="GO:0005789">
    <property type="term" value="C:endoplasmic reticulum membrane"/>
    <property type="evidence" value="ECO:0007669"/>
    <property type="project" value="UniProtKB-SubCell"/>
</dbReference>
<evidence type="ECO:0000256" key="14">
    <source>
        <dbReference type="ARBA" id="ARBA00045772"/>
    </source>
</evidence>
<organism evidence="18 19">
    <name type="scientific">Electrophorus voltai</name>
    <dbReference type="NCBI Taxonomy" id="2609070"/>
    <lineage>
        <taxon>Eukaryota</taxon>
        <taxon>Metazoa</taxon>
        <taxon>Chordata</taxon>
        <taxon>Craniata</taxon>
        <taxon>Vertebrata</taxon>
        <taxon>Euteleostomi</taxon>
        <taxon>Actinopterygii</taxon>
        <taxon>Neopterygii</taxon>
        <taxon>Teleostei</taxon>
        <taxon>Ostariophysi</taxon>
        <taxon>Gymnotiformes</taxon>
        <taxon>Gymnotoidei</taxon>
        <taxon>Gymnotidae</taxon>
        <taxon>Electrophorus</taxon>
    </lineage>
</organism>
<evidence type="ECO:0000256" key="12">
    <source>
        <dbReference type="ARBA" id="ARBA00041982"/>
    </source>
</evidence>
<evidence type="ECO:0000256" key="11">
    <source>
        <dbReference type="ARBA" id="ARBA00041140"/>
    </source>
</evidence>
<comment type="pathway">
    <text evidence="3">Sphingolipid metabolism.</text>
</comment>
<evidence type="ECO:0000256" key="16">
    <source>
        <dbReference type="SAM" id="MobiDB-lite"/>
    </source>
</evidence>
<evidence type="ECO:0000256" key="7">
    <source>
        <dbReference type="ARBA" id="ARBA00022989"/>
    </source>
</evidence>
<evidence type="ECO:0000256" key="5">
    <source>
        <dbReference type="ARBA" id="ARBA00022824"/>
    </source>
</evidence>
<dbReference type="GO" id="GO:0046513">
    <property type="term" value="P:ceramide biosynthetic process"/>
    <property type="evidence" value="ECO:0007669"/>
    <property type="project" value="TreeGrafter"/>
</dbReference>
<evidence type="ECO:0000256" key="17">
    <source>
        <dbReference type="SAM" id="Phobius"/>
    </source>
</evidence>
<feature type="transmembrane region" description="Helical" evidence="17">
    <location>
        <begin position="32"/>
        <end position="53"/>
    </location>
</feature>
<dbReference type="GO" id="GO:0017059">
    <property type="term" value="C:serine palmitoyltransferase complex"/>
    <property type="evidence" value="ECO:0007669"/>
    <property type="project" value="TreeGrafter"/>
</dbReference>
<dbReference type="Pfam" id="PF11779">
    <property type="entry name" value="SPT_ssu-like"/>
    <property type="match status" value="1"/>
</dbReference>
<keyword evidence="4 17" id="KW-0812">Transmembrane</keyword>
<comment type="subunit">
    <text evidence="15">Component of the serine palmitoyltransferase (SPT) complex, which is composed of SPTLC1, SPTLC2 or SPTLC3 and SPTSSA or SPTSSB. The heterodimer consisting of SPTLC1 and SPTLC2/SPTLC3 forms the catalytic core of the enzyme, while SPTSSA or SPTSSB subunits determine substrate specificity. SPT also interacts with ORMDL proteins, especially ORMDL3, which negatively regulate SPT activity in the presence of ceramides.</text>
</comment>
<dbReference type="Proteomes" id="UP001239994">
    <property type="component" value="Unassembled WGS sequence"/>
</dbReference>
<evidence type="ECO:0000256" key="2">
    <source>
        <dbReference type="ARBA" id="ARBA00004760"/>
    </source>
</evidence>
<name>A0AAD9DP57_9TELE</name>
<feature type="transmembrane region" description="Helical" evidence="17">
    <location>
        <begin position="9"/>
        <end position="26"/>
    </location>
</feature>
<evidence type="ECO:0000313" key="19">
    <source>
        <dbReference type="Proteomes" id="UP001239994"/>
    </source>
</evidence>
<keyword evidence="8" id="KW-0443">Lipid metabolism</keyword>
<reference evidence="18" key="1">
    <citation type="submission" date="2023-03" db="EMBL/GenBank/DDBJ databases">
        <title>Electrophorus voltai genome.</title>
        <authorList>
            <person name="Bian C."/>
        </authorList>
    </citation>
    <scope>NUCLEOTIDE SEQUENCE</scope>
    <source>
        <strain evidence="18">CB-2022</strain>
        <tissue evidence="18">Muscle</tissue>
    </source>
</reference>
<evidence type="ECO:0000256" key="9">
    <source>
        <dbReference type="ARBA" id="ARBA00023136"/>
    </source>
</evidence>
<keyword evidence="5" id="KW-0256">Endoplasmic reticulum</keyword>
<comment type="similarity">
    <text evidence="10">Belongs to the SPTSS family. SPTSSB subfamily.</text>
</comment>